<keyword evidence="12" id="KW-1185">Reference proteome</keyword>
<dbReference type="Proteomes" id="UP000241444">
    <property type="component" value="Unassembled WGS sequence"/>
</dbReference>
<dbReference type="Pfam" id="PF00924">
    <property type="entry name" value="MS_channel_2nd"/>
    <property type="match status" value="1"/>
</dbReference>
<evidence type="ECO:0000256" key="8">
    <source>
        <dbReference type="SAM" id="SignalP"/>
    </source>
</evidence>
<feature type="transmembrane region" description="Helical" evidence="7">
    <location>
        <begin position="176"/>
        <end position="197"/>
    </location>
</feature>
<dbReference type="InterPro" id="IPR049278">
    <property type="entry name" value="MS_channel_C"/>
</dbReference>
<evidence type="ECO:0000313" key="11">
    <source>
        <dbReference type="EMBL" id="PSH63003.1"/>
    </source>
</evidence>
<feature type="transmembrane region" description="Helical" evidence="7">
    <location>
        <begin position="328"/>
        <end position="353"/>
    </location>
</feature>
<evidence type="ECO:0000256" key="2">
    <source>
        <dbReference type="ARBA" id="ARBA00008017"/>
    </source>
</evidence>
<evidence type="ECO:0000259" key="9">
    <source>
        <dbReference type="Pfam" id="PF00924"/>
    </source>
</evidence>
<feature type="transmembrane region" description="Helical" evidence="7">
    <location>
        <begin position="203"/>
        <end position="230"/>
    </location>
</feature>
<gene>
    <name evidence="11" type="ORF">CU102_24380</name>
</gene>
<dbReference type="Gene3D" id="3.30.70.100">
    <property type="match status" value="1"/>
</dbReference>
<dbReference type="PANTHER" id="PTHR30460">
    <property type="entry name" value="MODERATE CONDUCTANCE MECHANOSENSITIVE CHANNEL YBIO"/>
    <property type="match status" value="1"/>
</dbReference>
<evidence type="ECO:0000256" key="1">
    <source>
        <dbReference type="ARBA" id="ARBA00004651"/>
    </source>
</evidence>
<dbReference type="InterPro" id="IPR011066">
    <property type="entry name" value="MscS_channel_C_sf"/>
</dbReference>
<feature type="domain" description="Mechanosensitive ion channel MscS" evidence="9">
    <location>
        <begin position="523"/>
        <end position="587"/>
    </location>
</feature>
<evidence type="ECO:0000256" key="7">
    <source>
        <dbReference type="SAM" id="Phobius"/>
    </source>
</evidence>
<dbReference type="InterPro" id="IPR011014">
    <property type="entry name" value="MscS_channel_TM-2"/>
</dbReference>
<dbReference type="RefSeq" id="WP_106713682.1">
    <property type="nucleotide sequence ID" value="NZ_PGGO01000026.1"/>
</dbReference>
<evidence type="ECO:0000256" key="6">
    <source>
        <dbReference type="ARBA" id="ARBA00023136"/>
    </source>
</evidence>
<comment type="caution">
    <text evidence="11">The sequence shown here is derived from an EMBL/GenBank/DDBJ whole genome shotgun (WGS) entry which is preliminary data.</text>
</comment>
<dbReference type="InterPro" id="IPR045276">
    <property type="entry name" value="YbiO_bact"/>
</dbReference>
<dbReference type="Gene3D" id="2.30.30.60">
    <property type="match status" value="1"/>
</dbReference>
<feature type="transmembrane region" description="Helical" evidence="7">
    <location>
        <begin position="289"/>
        <end position="307"/>
    </location>
</feature>
<dbReference type="Gene3D" id="1.10.287.1260">
    <property type="match status" value="1"/>
</dbReference>
<dbReference type="SUPFAM" id="SSF82689">
    <property type="entry name" value="Mechanosensitive channel protein MscS (YggB), C-terminal domain"/>
    <property type="match status" value="1"/>
</dbReference>
<organism evidence="11 12">
    <name type="scientific">Phyllobacterium brassicacearum</name>
    <dbReference type="NCBI Taxonomy" id="314235"/>
    <lineage>
        <taxon>Bacteria</taxon>
        <taxon>Pseudomonadati</taxon>
        <taxon>Pseudomonadota</taxon>
        <taxon>Alphaproteobacteria</taxon>
        <taxon>Hyphomicrobiales</taxon>
        <taxon>Phyllobacteriaceae</taxon>
        <taxon>Phyllobacterium</taxon>
    </lineage>
</organism>
<dbReference type="SUPFAM" id="SSF82861">
    <property type="entry name" value="Mechanosensitive channel protein MscS (YggB), transmembrane region"/>
    <property type="match status" value="1"/>
</dbReference>
<feature type="chain" id="PRO_5015167342" evidence="8">
    <location>
        <begin position="34"/>
        <end position="723"/>
    </location>
</feature>
<sequence>MYIAVIRDLTARASVMLALSLALLCAAIAGSQAQTNSASQPPPEKVEQLLKLLDDPDVKAWIATKSAPPPAEEPVGASASDFMLWSNAIRAHLRGIGQAIPAVPGEFSGASSTIMTEINGRGPGAILILFAAFAALGLGAELVFRRLVKRASQRNVATATVDEAPPARHHIIGRSIFAAMAPLVVFAVVSIGAFHAFTWPPLLAALVLPLLVALIAWRVIMRITAILLGINRRRDSESGSAIVRLIPMDDVKAAFWYRRVAVFSGIFFTGWAAAGLMTVLNFTPNVKSLIIYILGLGLLAVALETLWRQPEAPVASRAFRVKEWLLTFYLCLLWLLWVAGLSLALWVGIYVLVLPPILRTTSTAVKSFFAGPDDTEKPKAPVLEVLIERGARVVIIALAVAWLAVVIRFRASGLMEDEAVARLFRGILGGVVILLAADLIWHMVKGLINRRIERARTEGGDPAELARSGRLLTLLPILRNFLAVLIAAIAVMMVLSGLGVAIGPLIAGAGIFGVAIGFGSQSLVKDIISGIFYMTDDAFRVGEYIQSGSYKGTIESIGIRSVKLRHHRGPIFTVPYGTLGAVQNMSRDWVIDKFFLSVNYDADIAKVKKLVKGVGAALLEDEELGPQILETVKMKGVEEFGDYGIKLSFKMMTKPGHQSTIRRRAYAMIREAFTANGIGFASPTVHVAGSEEHSAGAVAAATSDAVARKRAAEANLQLVEGQS</sequence>
<dbReference type="GO" id="GO:0008381">
    <property type="term" value="F:mechanosensitive monoatomic ion channel activity"/>
    <property type="evidence" value="ECO:0007669"/>
    <property type="project" value="InterPro"/>
</dbReference>
<feature type="transmembrane region" description="Helical" evidence="7">
    <location>
        <begin position="423"/>
        <end position="444"/>
    </location>
</feature>
<feature type="transmembrane region" description="Helical" evidence="7">
    <location>
        <begin position="391"/>
        <end position="411"/>
    </location>
</feature>
<evidence type="ECO:0000256" key="4">
    <source>
        <dbReference type="ARBA" id="ARBA00022692"/>
    </source>
</evidence>
<dbReference type="PANTHER" id="PTHR30460:SF0">
    <property type="entry name" value="MODERATE CONDUCTANCE MECHANOSENSITIVE CHANNEL YBIO"/>
    <property type="match status" value="1"/>
</dbReference>
<dbReference type="AlphaFoldDB" id="A0A2P7B970"/>
<dbReference type="InterPro" id="IPR006685">
    <property type="entry name" value="MscS_channel_2nd"/>
</dbReference>
<proteinExistence type="inferred from homology"/>
<protein>
    <submittedName>
        <fullName evidence="11">Mechanosensitive ion channel family protein</fullName>
    </submittedName>
</protein>
<dbReference type="SUPFAM" id="SSF50182">
    <property type="entry name" value="Sm-like ribonucleoproteins"/>
    <property type="match status" value="1"/>
</dbReference>
<keyword evidence="4 7" id="KW-0812">Transmembrane</keyword>
<feature type="transmembrane region" description="Helical" evidence="7">
    <location>
        <begin position="125"/>
        <end position="144"/>
    </location>
</feature>
<evidence type="ECO:0000313" key="12">
    <source>
        <dbReference type="Proteomes" id="UP000241444"/>
    </source>
</evidence>
<dbReference type="EMBL" id="PGGO01000026">
    <property type="protein sequence ID" value="PSH63003.1"/>
    <property type="molecule type" value="Genomic_DNA"/>
</dbReference>
<keyword evidence="3" id="KW-1003">Cell membrane</keyword>
<feature type="transmembrane region" description="Helical" evidence="7">
    <location>
        <begin position="260"/>
        <end position="283"/>
    </location>
</feature>
<keyword evidence="8" id="KW-0732">Signal</keyword>
<keyword evidence="6 7" id="KW-0472">Membrane</keyword>
<accession>A0A2P7B970</accession>
<evidence type="ECO:0000256" key="5">
    <source>
        <dbReference type="ARBA" id="ARBA00022989"/>
    </source>
</evidence>
<dbReference type="OrthoDB" id="9814206at2"/>
<evidence type="ECO:0000256" key="3">
    <source>
        <dbReference type="ARBA" id="ARBA00022475"/>
    </source>
</evidence>
<evidence type="ECO:0000259" key="10">
    <source>
        <dbReference type="Pfam" id="PF21082"/>
    </source>
</evidence>
<keyword evidence="5 7" id="KW-1133">Transmembrane helix</keyword>
<comment type="similarity">
    <text evidence="2">Belongs to the MscS (TC 1.A.23) family.</text>
</comment>
<name>A0A2P7B970_9HYPH</name>
<dbReference type="InterPro" id="IPR023408">
    <property type="entry name" value="MscS_beta-dom_sf"/>
</dbReference>
<feature type="signal peptide" evidence="8">
    <location>
        <begin position="1"/>
        <end position="33"/>
    </location>
</feature>
<dbReference type="InterPro" id="IPR010920">
    <property type="entry name" value="LSM_dom_sf"/>
</dbReference>
<comment type="subcellular location">
    <subcellularLocation>
        <location evidence="1">Cell membrane</location>
        <topology evidence="1">Multi-pass membrane protein</topology>
    </subcellularLocation>
</comment>
<dbReference type="Pfam" id="PF21082">
    <property type="entry name" value="MS_channel_3rd"/>
    <property type="match status" value="1"/>
</dbReference>
<reference evidence="12" key="1">
    <citation type="submission" date="2017-11" db="EMBL/GenBank/DDBJ databases">
        <authorList>
            <person name="Kuznetsova I."/>
            <person name="Sazanova A."/>
            <person name="Chirak E."/>
            <person name="Safronova V."/>
            <person name="Willems A."/>
        </authorList>
    </citation>
    <scope>NUCLEOTIDE SEQUENCE [LARGE SCALE GENOMIC DNA]</scope>
    <source>
        <strain evidence="12">STM 196</strain>
    </source>
</reference>
<feature type="domain" description="Mechanosensitive ion channel MscS C-terminal" evidence="10">
    <location>
        <begin position="597"/>
        <end position="680"/>
    </location>
</feature>
<feature type="transmembrane region" description="Helical" evidence="7">
    <location>
        <begin position="505"/>
        <end position="524"/>
    </location>
</feature>
<feature type="transmembrane region" description="Helical" evidence="7">
    <location>
        <begin position="477"/>
        <end position="498"/>
    </location>
</feature>
<dbReference type="GO" id="GO:0005886">
    <property type="term" value="C:plasma membrane"/>
    <property type="evidence" value="ECO:0007669"/>
    <property type="project" value="UniProtKB-SubCell"/>
</dbReference>